<feature type="transmembrane region" description="Helical" evidence="8">
    <location>
        <begin position="170"/>
        <end position="189"/>
    </location>
</feature>
<dbReference type="EMBL" id="CDMZ01004764">
    <property type="protein sequence ID" value="CEM50828.1"/>
    <property type="molecule type" value="Genomic_DNA"/>
</dbReference>
<keyword evidence="4" id="KW-0808">Transferase</keyword>
<feature type="compositionally biased region" description="Basic and acidic residues" evidence="7">
    <location>
        <begin position="811"/>
        <end position="832"/>
    </location>
</feature>
<dbReference type="InterPro" id="IPR003661">
    <property type="entry name" value="HisK_dim/P_dom"/>
</dbReference>
<feature type="region of interest" description="Disordered" evidence="7">
    <location>
        <begin position="1031"/>
        <end position="1099"/>
    </location>
</feature>
<feature type="compositionally biased region" description="Low complexity" evidence="7">
    <location>
        <begin position="855"/>
        <end position="879"/>
    </location>
</feature>
<dbReference type="PROSITE" id="PS50109">
    <property type="entry name" value="HIS_KIN"/>
    <property type="match status" value="1"/>
</dbReference>
<feature type="compositionally biased region" description="Basic and acidic residues" evidence="7">
    <location>
        <begin position="305"/>
        <end position="321"/>
    </location>
</feature>
<feature type="compositionally biased region" description="Basic and acidic residues" evidence="7">
    <location>
        <begin position="419"/>
        <end position="439"/>
    </location>
</feature>
<dbReference type="EC" id="2.7.13.3" evidence="2"/>
<dbReference type="CDD" id="cd00082">
    <property type="entry name" value="HisKA"/>
    <property type="match status" value="1"/>
</dbReference>
<feature type="transmembrane region" description="Helical" evidence="8">
    <location>
        <begin position="109"/>
        <end position="132"/>
    </location>
</feature>
<feature type="transmembrane region" description="Helical" evidence="8">
    <location>
        <begin position="195"/>
        <end position="214"/>
    </location>
</feature>
<keyword evidence="8" id="KW-0812">Transmembrane</keyword>
<dbReference type="PRINTS" id="PR00344">
    <property type="entry name" value="BCTRLSENSOR"/>
</dbReference>
<feature type="region of interest" description="Disordered" evidence="7">
    <location>
        <begin position="302"/>
        <end position="443"/>
    </location>
</feature>
<evidence type="ECO:0000259" key="10">
    <source>
        <dbReference type="PROSITE" id="PS50110"/>
    </source>
</evidence>
<dbReference type="SMART" id="SM00448">
    <property type="entry name" value="REC"/>
    <property type="match status" value="1"/>
</dbReference>
<evidence type="ECO:0000259" key="9">
    <source>
        <dbReference type="PROSITE" id="PS50109"/>
    </source>
</evidence>
<evidence type="ECO:0000256" key="5">
    <source>
        <dbReference type="ARBA" id="ARBA00022777"/>
    </source>
</evidence>
<dbReference type="PhylomeDB" id="A0A0G4I1Q5"/>
<keyword evidence="5" id="KW-0418">Kinase</keyword>
<dbReference type="Pfam" id="PF02518">
    <property type="entry name" value="HATPase_c"/>
    <property type="match status" value="1"/>
</dbReference>
<evidence type="ECO:0000256" key="2">
    <source>
        <dbReference type="ARBA" id="ARBA00012438"/>
    </source>
</evidence>
<dbReference type="InterPro" id="IPR003594">
    <property type="entry name" value="HATPase_dom"/>
</dbReference>
<gene>
    <name evidence="11" type="ORF">Cvel_10198</name>
</gene>
<evidence type="ECO:0000256" key="8">
    <source>
        <dbReference type="SAM" id="Phobius"/>
    </source>
</evidence>
<dbReference type="GO" id="GO:0009927">
    <property type="term" value="F:histidine phosphotransfer kinase activity"/>
    <property type="evidence" value="ECO:0007669"/>
    <property type="project" value="TreeGrafter"/>
</dbReference>
<comment type="catalytic activity">
    <reaction evidence="1">
        <text>ATP + protein L-histidine = ADP + protein N-phospho-L-histidine.</text>
        <dbReference type="EC" id="2.7.13.3"/>
    </reaction>
</comment>
<dbReference type="SMART" id="SM00387">
    <property type="entry name" value="HATPase_c"/>
    <property type="match status" value="1"/>
</dbReference>
<dbReference type="GO" id="GO:0000155">
    <property type="term" value="F:phosphorelay sensor kinase activity"/>
    <property type="evidence" value="ECO:0007669"/>
    <property type="project" value="InterPro"/>
</dbReference>
<dbReference type="Gene3D" id="3.30.565.10">
    <property type="entry name" value="Histidine kinase-like ATPase, C-terminal domain"/>
    <property type="match status" value="2"/>
</dbReference>
<feature type="modified residue" description="4-aspartylphosphate" evidence="6">
    <location>
        <position position="960"/>
    </location>
</feature>
<dbReference type="Gene3D" id="3.40.50.2300">
    <property type="match status" value="1"/>
</dbReference>
<dbReference type="PANTHER" id="PTHR43047:SF69">
    <property type="entry name" value="HISTIDINE KINASE CONTAINING CHEY-HOMOLOGOUS RECEIVER DOMAIN-RELATED"/>
    <property type="match status" value="1"/>
</dbReference>
<name>A0A0G4I1Q5_9ALVE</name>
<accession>A0A0G4I1Q5</accession>
<keyword evidence="8" id="KW-1133">Transmembrane helix</keyword>
<organism evidence="11">
    <name type="scientific">Chromera velia CCMP2878</name>
    <dbReference type="NCBI Taxonomy" id="1169474"/>
    <lineage>
        <taxon>Eukaryota</taxon>
        <taxon>Sar</taxon>
        <taxon>Alveolata</taxon>
        <taxon>Colpodellida</taxon>
        <taxon>Chromeraceae</taxon>
        <taxon>Chromera</taxon>
    </lineage>
</organism>
<evidence type="ECO:0000256" key="1">
    <source>
        <dbReference type="ARBA" id="ARBA00000085"/>
    </source>
</evidence>
<dbReference type="InterPro" id="IPR004358">
    <property type="entry name" value="Sig_transdc_His_kin-like_C"/>
</dbReference>
<evidence type="ECO:0000256" key="4">
    <source>
        <dbReference type="ARBA" id="ARBA00022679"/>
    </source>
</evidence>
<reference evidence="11" key="1">
    <citation type="submission" date="2014-11" db="EMBL/GenBank/DDBJ databases">
        <authorList>
            <person name="Otto D Thomas"/>
            <person name="Naeem Raeece"/>
        </authorList>
    </citation>
    <scope>NUCLEOTIDE SEQUENCE</scope>
</reference>
<evidence type="ECO:0000256" key="7">
    <source>
        <dbReference type="SAM" id="MobiDB-lite"/>
    </source>
</evidence>
<dbReference type="InterPro" id="IPR011006">
    <property type="entry name" value="CheY-like_superfamily"/>
</dbReference>
<feature type="domain" description="Histidine kinase" evidence="9">
    <location>
        <begin position="575"/>
        <end position="796"/>
    </location>
</feature>
<feature type="region of interest" description="Disordered" evidence="7">
    <location>
        <begin position="986"/>
        <end position="1016"/>
    </location>
</feature>
<keyword evidence="3 6" id="KW-0597">Phosphoprotein</keyword>
<dbReference type="GO" id="GO:0005886">
    <property type="term" value="C:plasma membrane"/>
    <property type="evidence" value="ECO:0007669"/>
    <property type="project" value="TreeGrafter"/>
</dbReference>
<dbReference type="PROSITE" id="PS50110">
    <property type="entry name" value="RESPONSE_REGULATORY"/>
    <property type="match status" value="1"/>
</dbReference>
<evidence type="ECO:0000313" key="11">
    <source>
        <dbReference type="EMBL" id="CEM50828.1"/>
    </source>
</evidence>
<dbReference type="InterPro" id="IPR001789">
    <property type="entry name" value="Sig_transdc_resp-reg_receiver"/>
</dbReference>
<dbReference type="InterPro" id="IPR005467">
    <property type="entry name" value="His_kinase_dom"/>
</dbReference>
<feature type="transmembrane region" description="Helical" evidence="8">
    <location>
        <begin position="69"/>
        <end position="88"/>
    </location>
</feature>
<dbReference type="VEuPathDB" id="CryptoDB:Cvel_10198"/>
<dbReference type="AlphaFoldDB" id="A0A0G4I1Q5"/>
<keyword evidence="8" id="KW-0472">Membrane</keyword>
<dbReference type="InterPro" id="IPR036890">
    <property type="entry name" value="HATPase_C_sf"/>
</dbReference>
<dbReference type="SUPFAM" id="SSF52172">
    <property type="entry name" value="CheY-like"/>
    <property type="match status" value="1"/>
</dbReference>
<evidence type="ECO:0000256" key="3">
    <source>
        <dbReference type="ARBA" id="ARBA00022553"/>
    </source>
</evidence>
<feature type="compositionally biased region" description="Polar residues" evidence="7">
    <location>
        <begin position="328"/>
        <end position="340"/>
    </location>
</feature>
<proteinExistence type="predicted"/>
<feature type="region of interest" description="Disordered" evidence="7">
    <location>
        <begin position="800"/>
        <end position="887"/>
    </location>
</feature>
<feature type="domain" description="Response regulatory" evidence="10">
    <location>
        <begin position="910"/>
        <end position="1147"/>
    </location>
</feature>
<sequence>MGPPPETMWDPLKVVCAVLWEGPESAEFREFRRTQLLRQLEIFPTVYWTMTVYCVSFVAFLFAAGYIGFFGWVCLNLCFVLHGSFHWVTPTRAKLFLRFLKLNEEILDVDNTVFVLLLLGTLTMGVGCIQLALRAHPVYCSIVLAQGFWRVQGLLMSLDMAARHWSLQQGFALVGFLSLLLLSVCIHGNKESQVHLVVLSLWHYIGASVVARHYRLIRWRSVYGGFEASVGKGKAEKRNTDFLGYIMHEVRNPLQGALLVLSSLKASLSTPQPRPRLSSDWGGGRRRRKSFLNRKGFSPLSALTRDADAHRRASAEIRDTAGRMSLPGRSSPSRDSFQTLAANPATAAAPRRKKKKKTDEDVQLSRFGDTAHHAGGGGIACPNFSSPLSFPSSSSSEEGGESSLAEFENSDSVSVSLSESRDGTHSVSVDPERGEESRSSTDFLTAEFRVEETDVNHASFGQWCSQAAVVETQLQHIVAVCTDVLQLEKLESNKFEVEFTTENPLNWFEGVMAVQRETFSAHGVRLLEKVTVQEELRKWALSLGKEIDVVDQNGGDVGIGGGGGGGVVGVAAWLRLGQAAQNFFSNALKFTPQDSGEGEVTASLELSVCDAPAIQTQPPPLRDSSSVQSEGKVTGVVAIGESAGAWSKGKLASTLEHMRGVETALASLVASAPKRGGGGEGQREISESPNETATAESAGGGSGGVSAVGGDGCCRWVRLRLSVSDNGVGIEEKEGKNLFLPYSQIRAGEFQKGGGTGLGLCISKEFLDRHAEGEVGFSSEGKGRGAEFYFALSLPLLVVPPPRSPQTEAETDCRREIESQNTTERETEELAKKAAAPPSFPVSVATGPEAGALQSSPPSSSSEETLKSASAVSSSSSSSGPSLTPPLKIGGTLLPPLPSWACDPRLSPLPVLIVDDSAFCRIGMSALFRGLQIPWAELSDGSEAVEAFRRGERYRLVVMDRNMKDLDGDVATAQIMRIIAEEEDKVAGEKQRESGYREEPMAEEKTFTSGCCPSSSPISLDSSLPFSSLAPATSSSVRPCMEQPHSDRASVSAPVAEKDIMDACSSSSGERAEVQNRGPPSSKQAEAEADVSPPPRSSLSDVRPVIVGLTGDVSVEAVQAFEEAGAFVCLQKPLSAKDLTALLGYFGVLPSVRPSRIGLLS</sequence>
<feature type="transmembrane region" description="Helical" evidence="8">
    <location>
        <begin position="42"/>
        <end position="63"/>
    </location>
</feature>
<dbReference type="SUPFAM" id="SSF55874">
    <property type="entry name" value="ATPase domain of HSP90 chaperone/DNA topoisomerase II/histidine kinase"/>
    <property type="match status" value="1"/>
</dbReference>
<feature type="compositionally biased region" description="Low complexity" evidence="7">
    <location>
        <begin position="384"/>
        <end position="418"/>
    </location>
</feature>
<protein>
    <recommendedName>
        <fullName evidence="2">histidine kinase</fullName>
        <ecNumber evidence="2">2.7.13.3</ecNumber>
    </recommendedName>
</protein>
<feature type="region of interest" description="Disordered" evidence="7">
    <location>
        <begin position="672"/>
        <end position="704"/>
    </location>
</feature>
<evidence type="ECO:0000256" key="6">
    <source>
        <dbReference type="PROSITE-ProRule" id="PRU00169"/>
    </source>
</evidence>
<dbReference type="PANTHER" id="PTHR43047">
    <property type="entry name" value="TWO-COMPONENT HISTIDINE PROTEIN KINASE"/>
    <property type="match status" value="1"/>
</dbReference>
<feature type="compositionally biased region" description="Low complexity" evidence="7">
    <location>
        <begin position="833"/>
        <end position="845"/>
    </location>
</feature>
<feature type="compositionally biased region" description="Basic and acidic residues" evidence="7">
    <location>
        <begin position="986"/>
        <end position="1006"/>
    </location>
</feature>